<feature type="transmembrane region" description="Helical" evidence="1">
    <location>
        <begin position="623"/>
        <end position="644"/>
    </location>
</feature>
<feature type="chain" id="PRO_5003288705" evidence="2">
    <location>
        <begin position="30"/>
        <end position="666"/>
    </location>
</feature>
<proteinExistence type="predicted"/>
<dbReference type="PANTHER" id="PTHR10357:SF179">
    <property type="entry name" value="NEUTRAL AND BASIC AMINO ACID TRANSPORT PROTEIN RBAT"/>
    <property type="match status" value="1"/>
</dbReference>
<dbReference type="Pfam" id="PF00128">
    <property type="entry name" value="Alpha-amylase"/>
    <property type="match status" value="1"/>
</dbReference>
<reference evidence="4" key="1">
    <citation type="submission" date="2009-08" db="EMBL/GenBank/DDBJ databases">
        <title>Annotation of Salpingoeca rosetta.</title>
        <authorList>
            <consortium name="The Broad Institute Genome Sequencing Platform"/>
            <person name="Russ C."/>
            <person name="Cuomo C."/>
            <person name="Burger G."/>
            <person name="Gray M.W."/>
            <person name="Holland P.W.H."/>
            <person name="King N."/>
            <person name="Lang F.B.F."/>
            <person name="Roger A.J."/>
            <person name="Ruiz-Trillo I."/>
            <person name="Young S.K."/>
            <person name="Zeng Q."/>
            <person name="Gargeya S."/>
            <person name="Alvarado L."/>
            <person name="Berlin A."/>
            <person name="Chapman S.B."/>
            <person name="Chen Z."/>
            <person name="Freedman E."/>
            <person name="Gellesch M."/>
            <person name="Goldberg J."/>
            <person name="Griggs A."/>
            <person name="Gujja S."/>
            <person name="Heilman E."/>
            <person name="Heiman D."/>
            <person name="Howarth C."/>
            <person name="Mehta T."/>
            <person name="Neiman D."/>
            <person name="Pearson M."/>
            <person name="Roberts A."/>
            <person name="Saif S."/>
            <person name="Shea T."/>
            <person name="Shenoy N."/>
            <person name="Sisk P."/>
            <person name="Stolte C."/>
            <person name="Sykes S."/>
            <person name="White J."/>
            <person name="Yandava C."/>
            <person name="Haas B."/>
            <person name="Nusbaum C."/>
            <person name="Birren B."/>
        </authorList>
    </citation>
    <scope>NUCLEOTIDE SEQUENCE [LARGE SCALE GENOMIC DNA]</scope>
    <source>
        <strain evidence="4">ATCC 50818</strain>
    </source>
</reference>
<keyword evidence="1" id="KW-0472">Membrane</keyword>
<protein>
    <submittedName>
        <fullName evidence="4">Alpha amylase</fullName>
    </submittedName>
</protein>
<evidence type="ECO:0000313" key="5">
    <source>
        <dbReference type="Proteomes" id="UP000007799"/>
    </source>
</evidence>
<dbReference type="eggNOG" id="KOG0471">
    <property type="taxonomic scope" value="Eukaryota"/>
</dbReference>
<evidence type="ECO:0000256" key="2">
    <source>
        <dbReference type="SAM" id="SignalP"/>
    </source>
</evidence>
<evidence type="ECO:0000259" key="3">
    <source>
        <dbReference type="SMART" id="SM00642"/>
    </source>
</evidence>
<dbReference type="EMBL" id="GL832979">
    <property type="protein sequence ID" value="EGD77738.1"/>
    <property type="molecule type" value="Genomic_DNA"/>
</dbReference>
<sequence length="666" mass="74723">MKVTAATAAIVATAVVVLAAVCAASPTAAASPADGQWWQTGIVYQIYPRSFLDACSPNCTGTGSLRGIERKLQYLRDTVGVNAIWISPIYESPMADFGYDISNYTAIWPTFGTMEDFDNLIAAAKKLGIHVLMDFVPNHTSNQHPWFLASRSNKTNPYRDWYVWRQGRIGKDSEKLPPNNWRTIFCPDANCYGWTYDNATDEWYYHCFLTQQPDLNWTNPDVVSAMHDVLRFWLRKGVDGFRVDAFPNILEDPQFRDEPLNPNWHGDPVTQGYEKLIHIYTENQPGLHDIVRGMRKVVQEFGDDKALIGEIYPDNVITEEDVISFYGTEEEPEFSMPFNMNLISFFDYAAAFDPTVHNNPRNASRLREIVDHYNASLPAWAQPNFVLGNHDVRRLASRLNDTALTRVANTLLFTLRGTPTMYNGDEFGQKDGYVPPGRRQDPNCKTNYTGLRCRDPERTPLQWDTSNANAGFSGAGVETWLPVSSDYVHTNAAAQMGDPTSMLDLVSRVIALRTREHALHSGLYQSLDVVVTPAHLTDNVFAFLRYNESNTAYVVVANLADHPVRVQVIPPFDVIQRSVAHIDTFNSSVVNSTVNLSFLHLHRAHAQVVAVRYHNESTKNTTVGVVVAALLGTVFMVAVVAVYCKFGRAKDTGYAYTAVPDVIDER</sequence>
<evidence type="ECO:0000313" key="4">
    <source>
        <dbReference type="EMBL" id="EGD77738.1"/>
    </source>
</evidence>
<keyword evidence="1" id="KW-0812">Transmembrane</keyword>
<keyword evidence="1" id="KW-1133">Transmembrane helix</keyword>
<gene>
    <name evidence="4" type="ORF">PTSG_08827</name>
</gene>
<dbReference type="GO" id="GO:0005975">
    <property type="term" value="P:carbohydrate metabolic process"/>
    <property type="evidence" value="ECO:0007669"/>
    <property type="project" value="InterPro"/>
</dbReference>
<dbReference type="InParanoid" id="F2UKT9"/>
<dbReference type="FunCoup" id="F2UKT9">
    <property type="interactions" value="24"/>
</dbReference>
<organism evidence="5">
    <name type="scientific">Salpingoeca rosetta (strain ATCC 50818 / BSB-021)</name>
    <dbReference type="NCBI Taxonomy" id="946362"/>
    <lineage>
        <taxon>Eukaryota</taxon>
        <taxon>Choanoflagellata</taxon>
        <taxon>Craspedida</taxon>
        <taxon>Salpingoecidae</taxon>
        <taxon>Salpingoeca</taxon>
    </lineage>
</organism>
<dbReference type="AlphaFoldDB" id="F2UKT9"/>
<name>F2UKT9_SALR5</name>
<dbReference type="KEGG" id="sre:PTSG_08827"/>
<feature type="domain" description="Glycosyl hydrolase family 13 catalytic" evidence="3">
    <location>
        <begin position="45"/>
        <end position="458"/>
    </location>
</feature>
<dbReference type="SUPFAM" id="SSF51445">
    <property type="entry name" value="(Trans)glycosidases"/>
    <property type="match status" value="1"/>
</dbReference>
<dbReference type="InterPro" id="IPR045857">
    <property type="entry name" value="O16G_dom_2"/>
</dbReference>
<dbReference type="Proteomes" id="UP000007799">
    <property type="component" value="Unassembled WGS sequence"/>
</dbReference>
<dbReference type="STRING" id="946362.F2UKT9"/>
<dbReference type="OrthoDB" id="1740265at2759"/>
<dbReference type="PANTHER" id="PTHR10357">
    <property type="entry name" value="ALPHA-AMYLASE FAMILY MEMBER"/>
    <property type="match status" value="1"/>
</dbReference>
<dbReference type="InterPro" id="IPR017853">
    <property type="entry name" value="GH"/>
</dbReference>
<dbReference type="CDD" id="cd11331">
    <property type="entry name" value="AmyAc_OligoGlu_like"/>
    <property type="match status" value="1"/>
</dbReference>
<dbReference type="InterPro" id="IPR006047">
    <property type="entry name" value="GH13_cat_dom"/>
</dbReference>
<dbReference type="OMA" id="PNGEKWA"/>
<evidence type="ECO:0000256" key="1">
    <source>
        <dbReference type="SAM" id="Phobius"/>
    </source>
</evidence>
<feature type="signal peptide" evidence="2">
    <location>
        <begin position="1"/>
        <end position="29"/>
    </location>
</feature>
<dbReference type="RefSeq" id="XP_004990214.1">
    <property type="nucleotide sequence ID" value="XM_004990157.1"/>
</dbReference>
<dbReference type="SMART" id="SM00642">
    <property type="entry name" value="Aamy"/>
    <property type="match status" value="1"/>
</dbReference>
<keyword evidence="5" id="KW-1185">Reference proteome</keyword>
<dbReference type="Gene3D" id="3.20.20.80">
    <property type="entry name" value="Glycosidases"/>
    <property type="match status" value="2"/>
</dbReference>
<keyword evidence="2" id="KW-0732">Signal</keyword>
<accession>F2UKT9</accession>
<dbReference type="Gene3D" id="3.90.400.10">
    <property type="entry name" value="Oligo-1,6-glucosidase, Domain 2"/>
    <property type="match status" value="1"/>
</dbReference>
<dbReference type="GeneID" id="16070767"/>